<gene>
    <name evidence="14" type="ORF">ACFPOF_24435</name>
</gene>
<evidence type="ECO:0000313" key="15">
    <source>
        <dbReference type="Proteomes" id="UP001596113"/>
    </source>
</evidence>
<dbReference type="Pfam" id="PF02805">
    <property type="entry name" value="Ada_Zn_binding"/>
    <property type="match status" value="1"/>
</dbReference>
<evidence type="ECO:0000313" key="14">
    <source>
        <dbReference type="EMBL" id="MFC5405901.1"/>
    </source>
</evidence>
<comment type="caution">
    <text evidence="14">The sequence shown here is derived from an EMBL/GenBank/DDBJ whole genome shotgun (WGS) entry which is preliminary data.</text>
</comment>
<comment type="cofactor">
    <cofactor evidence="1">
        <name>Zn(2+)</name>
        <dbReference type="ChEBI" id="CHEBI:29105"/>
    </cofactor>
</comment>
<dbReference type="InterPro" id="IPR016220">
    <property type="entry name" value="Me-P-triester_DNA_alkyl-Trfase"/>
</dbReference>
<dbReference type="InterPro" id="IPR004026">
    <property type="entry name" value="Ada_DNA_repair_Zn-bd"/>
</dbReference>
<keyword evidence="9" id="KW-0010">Activator</keyword>
<feature type="domain" description="HTH araC/xylS-type" evidence="13">
    <location>
        <begin position="84"/>
        <end position="186"/>
    </location>
</feature>
<keyword evidence="3" id="KW-0808">Transferase</keyword>
<dbReference type="RefSeq" id="WP_378137604.1">
    <property type="nucleotide sequence ID" value="NZ_JBHSMI010000052.1"/>
</dbReference>
<evidence type="ECO:0000256" key="6">
    <source>
        <dbReference type="ARBA" id="ARBA00022833"/>
    </source>
</evidence>
<evidence type="ECO:0000256" key="9">
    <source>
        <dbReference type="ARBA" id="ARBA00023159"/>
    </source>
</evidence>
<keyword evidence="11" id="KW-0234">DNA repair</keyword>
<name>A0ABW0I0F4_9BACL</name>
<keyword evidence="4" id="KW-0479">Metal-binding</keyword>
<proteinExistence type="predicted"/>
<dbReference type="InterPro" id="IPR035451">
    <property type="entry name" value="Ada-like_dom_sf"/>
</dbReference>
<dbReference type="EMBL" id="JBHSMI010000052">
    <property type="protein sequence ID" value="MFC5405901.1"/>
    <property type="molecule type" value="Genomic_DNA"/>
</dbReference>
<keyword evidence="10" id="KW-0804">Transcription</keyword>
<accession>A0ABW0I0F4</accession>
<dbReference type="Pfam" id="PF12833">
    <property type="entry name" value="HTH_18"/>
    <property type="match status" value="1"/>
</dbReference>
<dbReference type="SMART" id="SM00342">
    <property type="entry name" value="HTH_ARAC"/>
    <property type="match status" value="1"/>
</dbReference>
<dbReference type="PROSITE" id="PS01124">
    <property type="entry name" value="HTH_ARAC_FAMILY_2"/>
    <property type="match status" value="1"/>
</dbReference>
<dbReference type="PIRSF" id="PIRSF000408">
    <property type="entry name" value="Alkyltransferas_AdaA"/>
    <property type="match status" value="1"/>
</dbReference>
<evidence type="ECO:0000259" key="13">
    <source>
        <dbReference type="PROSITE" id="PS01124"/>
    </source>
</evidence>
<evidence type="ECO:0000256" key="8">
    <source>
        <dbReference type="ARBA" id="ARBA00023125"/>
    </source>
</evidence>
<evidence type="ECO:0000256" key="10">
    <source>
        <dbReference type="ARBA" id="ARBA00023163"/>
    </source>
</evidence>
<dbReference type="SUPFAM" id="SSF46689">
    <property type="entry name" value="Homeodomain-like"/>
    <property type="match status" value="2"/>
</dbReference>
<keyword evidence="2" id="KW-0489">Methyltransferase</keyword>
<sequence>MVKVMDNDIISDEMWRAIVLCDASYDGKFYYAVKTTGIYCRPSCKSRVPSRANVKVFANGEQAAAEQFRPCKRCKPDGGRMPTEEWVALIADEIEKKYAEPLTLTSLSDRFHASPFHLQRMFKKLKGVSPAEYVTIVRIEKAKELLAGTNLSVSEVGLAVGIGNAAHFSTQFASHAGMTPSHFRKTKRNTDERANKGG</sequence>
<evidence type="ECO:0000256" key="4">
    <source>
        <dbReference type="ARBA" id="ARBA00022723"/>
    </source>
</evidence>
<dbReference type="Gene3D" id="3.40.10.10">
    <property type="entry name" value="DNA Methylphosphotriester Repair Domain"/>
    <property type="match status" value="1"/>
</dbReference>
<dbReference type="PROSITE" id="PS00041">
    <property type="entry name" value="HTH_ARAC_FAMILY_1"/>
    <property type="match status" value="1"/>
</dbReference>
<evidence type="ECO:0000256" key="3">
    <source>
        <dbReference type="ARBA" id="ARBA00022679"/>
    </source>
</evidence>
<dbReference type="Gene3D" id="1.10.10.60">
    <property type="entry name" value="Homeodomain-like"/>
    <property type="match status" value="2"/>
</dbReference>
<keyword evidence="6" id="KW-0862">Zinc</keyword>
<dbReference type="InterPro" id="IPR018062">
    <property type="entry name" value="HTH_AraC-typ_CS"/>
</dbReference>
<dbReference type="Proteomes" id="UP001596113">
    <property type="component" value="Unassembled WGS sequence"/>
</dbReference>
<dbReference type="PANTHER" id="PTHR43280:SF28">
    <property type="entry name" value="HTH-TYPE TRANSCRIPTIONAL ACTIVATOR RHAS"/>
    <property type="match status" value="1"/>
</dbReference>
<evidence type="ECO:0000256" key="11">
    <source>
        <dbReference type="ARBA" id="ARBA00023204"/>
    </source>
</evidence>
<reference evidence="15" key="1">
    <citation type="journal article" date="2019" name="Int. J. Syst. Evol. Microbiol.">
        <title>The Global Catalogue of Microorganisms (GCM) 10K type strain sequencing project: providing services to taxonomists for standard genome sequencing and annotation.</title>
        <authorList>
            <consortium name="The Broad Institute Genomics Platform"/>
            <consortium name="The Broad Institute Genome Sequencing Center for Infectious Disease"/>
            <person name="Wu L."/>
            <person name="Ma J."/>
        </authorList>
    </citation>
    <scope>NUCLEOTIDE SEQUENCE [LARGE SCALE GENOMIC DNA]</scope>
    <source>
        <strain evidence="15">CGMCC 1.18575</strain>
    </source>
</reference>
<dbReference type="InterPro" id="IPR009057">
    <property type="entry name" value="Homeodomain-like_sf"/>
</dbReference>
<feature type="compositionally biased region" description="Basic and acidic residues" evidence="12">
    <location>
        <begin position="188"/>
        <end position="198"/>
    </location>
</feature>
<evidence type="ECO:0000256" key="5">
    <source>
        <dbReference type="ARBA" id="ARBA00022763"/>
    </source>
</evidence>
<evidence type="ECO:0000256" key="7">
    <source>
        <dbReference type="ARBA" id="ARBA00023015"/>
    </source>
</evidence>
<keyword evidence="15" id="KW-1185">Reference proteome</keyword>
<feature type="region of interest" description="Disordered" evidence="12">
    <location>
        <begin position="177"/>
        <end position="198"/>
    </location>
</feature>
<keyword evidence="5" id="KW-0227">DNA damage</keyword>
<protein>
    <submittedName>
        <fullName evidence="14">Bifunctional transcriptional activator/DNA repair enzyme AdaA</fullName>
    </submittedName>
</protein>
<evidence type="ECO:0000256" key="2">
    <source>
        <dbReference type="ARBA" id="ARBA00022603"/>
    </source>
</evidence>
<keyword evidence="8" id="KW-0238">DNA-binding</keyword>
<evidence type="ECO:0000256" key="12">
    <source>
        <dbReference type="SAM" id="MobiDB-lite"/>
    </source>
</evidence>
<evidence type="ECO:0000256" key="1">
    <source>
        <dbReference type="ARBA" id="ARBA00001947"/>
    </source>
</evidence>
<dbReference type="PANTHER" id="PTHR43280">
    <property type="entry name" value="ARAC-FAMILY TRANSCRIPTIONAL REGULATOR"/>
    <property type="match status" value="1"/>
</dbReference>
<dbReference type="SUPFAM" id="SSF57884">
    <property type="entry name" value="Ada DNA repair protein, N-terminal domain (N-Ada 10)"/>
    <property type="match status" value="1"/>
</dbReference>
<organism evidence="14 15">
    <name type="scientific">Cohnella soli</name>
    <dbReference type="NCBI Taxonomy" id="425005"/>
    <lineage>
        <taxon>Bacteria</taxon>
        <taxon>Bacillati</taxon>
        <taxon>Bacillota</taxon>
        <taxon>Bacilli</taxon>
        <taxon>Bacillales</taxon>
        <taxon>Paenibacillaceae</taxon>
        <taxon>Cohnella</taxon>
    </lineage>
</organism>
<keyword evidence="7" id="KW-0805">Transcription regulation</keyword>
<dbReference type="InterPro" id="IPR018060">
    <property type="entry name" value="HTH_AraC"/>
</dbReference>